<comment type="similarity">
    <text evidence="1">Belongs to the polysaccharide synthase family.</text>
</comment>
<dbReference type="SUPFAM" id="SSF51735">
    <property type="entry name" value="NAD(P)-binding Rossmann-fold domains"/>
    <property type="match status" value="2"/>
</dbReference>
<reference evidence="4 5" key="1">
    <citation type="submission" date="2018-07" db="EMBL/GenBank/DDBJ databases">
        <title>Brachybacteriurn paraconglorneratum KCTC 9916.</title>
        <authorList>
            <person name="Li Y."/>
        </authorList>
    </citation>
    <scope>NUCLEOTIDE SEQUENCE [LARGE SCALE GENOMIC DNA]</scope>
    <source>
        <strain evidence="4 5">KCTC 9916</strain>
    </source>
</reference>
<dbReference type="PANTHER" id="PTHR43318">
    <property type="entry name" value="UDP-N-ACETYLGLUCOSAMINE 4,6-DEHYDRATASE"/>
    <property type="match status" value="1"/>
</dbReference>
<dbReference type="InterPro" id="IPR057326">
    <property type="entry name" value="KR_dom"/>
</dbReference>
<dbReference type="SMART" id="SM00822">
    <property type="entry name" value="PKS_KR"/>
    <property type="match status" value="1"/>
</dbReference>
<keyword evidence="5" id="KW-1185">Reference proteome</keyword>
<feature type="transmembrane region" description="Helical" evidence="2">
    <location>
        <begin position="40"/>
        <end position="62"/>
    </location>
</feature>
<keyword evidence="2" id="KW-0812">Transmembrane</keyword>
<feature type="transmembrane region" description="Helical" evidence="2">
    <location>
        <begin position="150"/>
        <end position="170"/>
    </location>
</feature>
<evidence type="ECO:0000313" key="5">
    <source>
        <dbReference type="Proteomes" id="UP000274327"/>
    </source>
</evidence>
<evidence type="ECO:0000313" key="4">
    <source>
        <dbReference type="EMBL" id="RRR17914.1"/>
    </source>
</evidence>
<comment type="caution">
    <text evidence="4">The sequence shown here is derived from an EMBL/GenBank/DDBJ whole genome shotgun (WGS) entry which is preliminary data.</text>
</comment>
<sequence>MSIISLHSVLRASSTRRRGAVGEGELSAEAAQGSLHGRDLLLAPPLLIGVDAVMWFVGLWAASALRLETLSFSFGLSLDGTGTPVLGLLVLTAIAVTVYTLLARAVRLHQGRHLVGSFDEMAPLAGVVLATAFVITAANALWPAQLLPRTATVIAAPLVILAVAAARYLVRLAELRALRTRRETEPSRALIVGAGDVGRALADSMMRDPSSTWEPVGFLDDDPRKRHLRHGGVSVAGTTDQLRPALERTGADVLVIATTHISAETIGTLTAAATELELPVRIVPPLGEMIDGVHHADLREIQPADLLGRRPVTTDLSTISEMLHGKTVLVTGAGGSIGSELCRQIADFDPAELVMLDRDESALHALLLSMSGTADLGDDNMELADIRDAERLDAVFGRHKPDVVFHAAALKHVNMLEKSPDEAFKTNVLGTHNVLEAAHRHGVEHFVNISTDKAADPHNVLGYSKRIAEGLTAHKGRTAGHGTWLSVRFGNVLATRGSVIHTFIAQIERGGPVTVTDPDVTRYFMTVSEAVQLVLQAAVVGESGKALVLDMGEPVPIVQLAQQLIDASRKDVEIAFTGLRPGEKLHEDLFAPGEDSVVTSHTLIRGVPVVPVASDELPDLRSLHSDAQVLDVLTTVCEAMEATRPAAARAPIAVGF</sequence>
<dbReference type="PANTHER" id="PTHR43318:SF1">
    <property type="entry name" value="POLYSACCHARIDE BIOSYNTHESIS PROTEIN EPSC-RELATED"/>
    <property type="match status" value="1"/>
</dbReference>
<dbReference type="Pfam" id="PF13727">
    <property type="entry name" value="CoA_binding_3"/>
    <property type="match status" value="1"/>
</dbReference>
<dbReference type="CDD" id="cd05237">
    <property type="entry name" value="UDP_invert_4-6DH_SDR_e"/>
    <property type="match status" value="1"/>
</dbReference>
<proteinExistence type="inferred from homology"/>
<dbReference type="Pfam" id="PF02719">
    <property type="entry name" value="Polysacc_synt_2"/>
    <property type="match status" value="1"/>
</dbReference>
<dbReference type="InterPro" id="IPR003869">
    <property type="entry name" value="Polysac_CapD-like"/>
</dbReference>
<dbReference type="RefSeq" id="WP_126987868.1">
    <property type="nucleotide sequence ID" value="NZ_JALXWX010000026.1"/>
</dbReference>
<evidence type="ECO:0000259" key="3">
    <source>
        <dbReference type="SMART" id="SM00822"/>
    </source>
</evidence>
<dbReference type="InterPro" id="IPR051203">
    <property type="entry name" value="Polysaccharide_Synthase-Rel"/>
</dbReference>
<dbReference type="AlphaFoldDB" id="A0A426SIC9"/>
<dbReference type="Gene3D" id="3.40.50.720">
    <property type="entry name" value="NAD(P)-binding Rossmann-like Domain"/>
    <property type="match status" value="2"/>
</dbReference>
<accession>A0A426SIC9</accession>
<keyword evidence="2" id="KW-1133">Transmembrane helix</keyword>
<dbReference type="InterPro" id="IPR036291">
    <property type="entry name" value="NAD(P)-bd_dom_sf"/>
</dbReference>
<protein>
    <submittedName>
        <fullName evidence="4">Polysaccharide biosynthesis protein</fullName>
    </submittedName>
</protein>
<dbReference type="Proteomes" id="UP000274327">
    <property type="component" value="Unassembled WGS sequence"/>
</dbReference>
<evidence type="ECO:0000256" key="1">
    <source>
        <dbReference type="ARBA" id="ARBA00007430"/>
    </source>
</evidence>
<keyword evidence="2" id="KW-0472">Membrane</keyword>
<feature type="transmembrane region" description="Helical" evidence="2">
    <location>
        <begin position="124"/>
        <end position="144"/>
    </location>
</feature>
<feature type="transmembrane region" description="Helical" evidence="2">
    <location>
        <begin position="82"/>
        <end position="103"/>
    </location>
</feature>
<feature type="domain" description="Ketoreductase" evidence="3">
    <location>
        <begin position="326"/>
        <end position="487"/>
    </location>
</feature>
<name>A0A426SIC9_9MICO</name>
<evidence type="ECO:0000256" key="2">
    <source>
        <dbReference type="SAM" id="Phobius"/>
    </source>
</evidence>
<dbReference type="EMBL" id="QOCI01000009">
    <property type="protein sequence ID" value="RRR17914.1"/>
    <property type="molecule type" value="Genomic_DNA"/>
</dbReference>
<organism evidence="4 5">
    <name type="scientific">Brachybacterium paraconglomeratum</name>
    <dbReference type="NCBI Taxonomy" id="173362"/>
    <lineage>
        <taxon>Bacteria</taxon>
        <taxon>Bacillati</taxon>
        <taxon>Actinomycetota</taxon>
        <taxon>Actinomycetes</taxon>
        <taxon>Micrococcales</taxon>
        <taxon>Dermabacteraceae</taxon>
        <taxon>Brachybacterium</taxon>
    </lineage>
</organism>
<gene>
    <name evidence="4" type="ORF">DS079_11525</name>
</gene>
<dbReference type="GeneID" id="78121649"/>